<keyword evidence="2" id="KW-1003">Cell membrane</keyword>
<feature type="domain" description="MacB-like periplasmic core" evidence="10">
    <location>
        <begin position="130"/>
        <end position="252"/>
    </location>
</feature>
<sequence length="437" mass="46114">MFGLFVTICTLVMGGLLVQRAADAAATAAKGRVGAQATLQWDMDKAFANGGFGGTLPDNARLSTTAADKIGTSDLVRGYNYTLENASASDLKPASTIPPPSGLPADMRDDRVLPLHGVRDTEQLRDFRDGQFTIVEGRGLTGADKDRDVVVVEERLAQANRLKVGGKVKLGTAGGGNLREFEVVGVYRNPAQSPKQWASPQSDPGNLMYVPLDALGRLNPEEKLDGGMRINEAVYTLKDPAQLDALRKQATAAGLDMNVFGLTVNDKQYQQLIGPIQNVASFARVTVGLVGVAGAAIVSLLIALWLRERRRELGVLLAMGERRWRLVAQQITEVLAIATVALAGATALGGLLAQPVTDALLGRQLADVPPPTVPIPGRAGVDLEPALAPIDKLDVLLGVGDIVSVGLIGLLIALIAVAVPAFRIVGLQPREILTKGE</sequence>
<evidence type="ECO:0000256" key="8">
    <source>
        <dbReference type="SAM" id="SignalP"/>
    </source>
</evidence>
<dbReference type="PANTHER" id="PTHR30572:SF9">
    <property type="entry name" value="ABC TRANSPORTER PERMEASE PROTEIN"/>
    <property type="match status" value="1"/>
</dbReference>
<dbReference type="Pfam" id="PF02687">
    <property type="entry name" value="FtsX"/>
    <property type="match status" value="1"/>
</dbReference>
<dbReference type="AlphaFoldDB" id="A0A841BU70"/>
<evidence type="ECO:0000259" key="9">
    <source>
        <dbReference type="Pfam" id="PF02687"/>
    </source>
</evidence>
<dbReference type="EMBL" id="JACHMN010000002">
    <property type="protein sequence ID" value="MBB5870320.1"/>
    <property type="molecule type" value="Genomic_DNA"/>
</dbReference>
<proteinExistence type="inferred from homology"/>
<feature type="transmembrane region" description="Helical" evidence="7">
    <location>
        <begin position="327"/>
        <end position="353"/>
    </location>
</feature>
<evidence type="ECO:0000256" key="5">
    <source>
        <dbReference type="ARBA" id="ARBA00023136"/>
    </source>
</evidence>
<evidence type="ECO:0000313" key="11">
    <source>
        <dbReference type="EMBL" id="MBB5870320.1"/>
    </source>
</evidence>
<comment type="subcellular location">
    <subcellularLocation>
        <location evidence="1">Cell membrane</location>
        <topology evidence="1">Multi-pass membrane protein</topology>
    </subcellularLocation>
</comment>
<keyword evidence="5 7" id="KW-0472">Membrane</keyword>
<keyword evidence="3 7" id="KW-0812">Transmembrane</keyword>
<evidence type="ECO:0000256" key="1">
    <source>
        <dbReference type="ARBA" id="ARBA00004651"/>
    </source>
</evidence>
<dbReference type="Pfam" id="PF12704">
    <property type="entry name" value="MacB_PCD"/>
    <property type="match status" value="1"/>
</dbReference>
<feature type="domain" description="ABC3 transporter permease C-terminal" evidence="9">
    <location>
        <begin position="287"/>
        <end position="429"/>
    </location>
</feature>
<keyword evidence="8" id="KW-0732">Signal</keyword>
<evidence type="ECO:0000256" key="6">
    <source>
        <dbReference type="ARBA" id="ARBA00038076"/>
    </source>
</evidence>
<dbReference type="GO" id="GO:0005886">
    <property type="term" value="C:plasma membrane"/>
    <property type="evidence" value="ECO:0007669"/>
    <property type="project" value="UniProtKB-SubCell"/>
</dbReference>
<dbReference type="InterPro" id="IPR003838">
    <property type="entry name" value="ABC3_permease_C"/>
</dbReference>
<name>A0A841BU70_9ACTN</name>
<dbReference type="RefSeq" id="WP_184837635.1">
    <property type="nucleotide sequence ID" value="NZ_JACHMN010000002.1"/>
</dbReference>
<comment type="caution">
    <text evidence="11">The sequence shown here is derived from an EMBL/GenBank/DDBJ whole genome shotgun (WGS) entry which is preliminary data.</text>
</comment>
<comment type="similarity">
    <text evidence="6">Belongs to the ABC-4 integral membrane protein family.</text>
</comment>
<protein>
    <submittedName>
        <fullName evidence="11">Putative ABC transport system permease protein</fullName>
    </submittedName>
</protein>
<feature type="transmembrane region" description="Helical" evidence="7">
    <location>
        <begin position="285"/>
        <end position="306"/>
    </location>
</feature>
<dbReference type="GO" id="GO:0022857">
    <property type="term" value="F:transmembrane transporter activity"/>
    <property type="evidence" value="ECO:0007669"/>
    <property type="project" value="TreeGrafter"/>
</dbReference>
<keyword evidence="12" id="KW-1185">Reference proteome</keyword>
<keyword evidence="4 7" id="KW-1133">Transmembrane helix</keyword>
<evidence type="ECO:0000256" key="2">
    <source>
        <dbReference type="ARBA" id="ARBA00022475"/>
    </source>
</evidence>
<feature type="transmembrane region" description="Helical" evidence="7">
    <location>
        <begin position="402"/>
        <end position="425"/>
    </location>
</feature>
<evidence type="ECO:0000256" key="3">
    <source>
        <dbReference type="ARBA" id="ARBA00022692"/>
    </source>
</evidence>
<feature type="chain" id="PRO_5032823980" evidence="8">
    <location>
        <begin position="25"/>
        <end position="437"/>
    </location>
</feature>
<dbReference type="Proteomes" id="UP000587527">
    <property type="component" value="Unassembled WGS sequence"/>
</dbReference>
<gene>
    <name evidence="11" type="ORF">F4553_003699</name>
</gene>
<organism evidence="11 12">
    <name type="scientific">Allocatelliglobosispora scoriae</name>
    <dbReference type="NCBI Taxonomy" id="643052"/>
    <lineage>
        <taxon>Bacteria</taxon>
        <taxon>Bacillati</taxon>
        <taxon>Actinomycetota</taxon>
        <taxon>Actinomycetes</taxon>
        <taxon>Micromonosporales</taxon>
        <taxon>Micromonosporaceae</taxon>
        <taxon>Allocatelliglobosispora</taxon>
    </lineage>
</organism>
<reference evidence="11 12" key="1">
    <citation type="submission" date="2020-08" db="EMBL/GenBank/DDBJ databases">
        <title>Sequencing the genomes of 1000 actinobacteria strains.</title>
        <authorList>
            <person name="Klenk H.-P."/>
        </authorList>
    </citation>
    <scope>NUCLEOTIDE SEQUENCE [LARGE SCALE GENOMIC DNA]</scope>
    <source>
        <strain evidence="11 12">DSM 45362</strain>
    </source>
</reference>
<evidence type="ECO:0000259" key="10">
    <source>
        <dbReference type="Pfam" id="PF12704"/>
    </source>
</evidence>
<dbReference type="InterPro" id="IPR050250">
    <property type="entry name" value="Macrolide_Exporter_MacB"/>
</dbReference>
<evidence type="ECO:0000256" key="4">
    <source>
        <dbReference type="ARBA" id="ARBA00022989"/>
    </source>
</evidence>
<evidence type="ECO:0000313" key="12">
    <source>
        <dbReference type="Proteomes" id="UP000587527"/>
    </source>
</evidence>
<dbReference type="InterPro" id="IPR025857">
    <property type="entry name" value="MacB_PCD"/>
</dbReference>
<evidence type="ECO:0000256" key="7">
    <source>
        <dbReference type="SAM" id="Phobius"/>
    </source>
</evidence>
<feature type="signal peptide" evidence="8">
    <location>
        <begin position="1"/>
        <end position="24"/>
    </location>
</feature>
<accession>A0A841BU70</accession>
<dbReference type="PANTHER" id="PTHR30572">
    <property type="entry name" value="MEMBRANE COMPONENT OF TRANSPORTER-RELATED"/>
    <property type="match status" value="1"/>
</dbReference>